<gene>
    <name evidence="1" type="ORF">O1611_g8556</name>
</gene>
<reference evidence="1" key="1">
    <citation type="submission" date="2022-12" db="EMBL/GenBank/DDBJ databases">
        <title>Genome Sequence of Lasiodiplodia mahajangana.</title>
        <authorList>
            <person name="Buettner E."/>
        </authorList>
    </citation>
    <scope>NUCLEOTIDE SEQUENCE</scope>
    <source>
        <strain evidence="1">VT137</strain>
    </source>
</reference>
<proteinExistence type="predicted"/>
<sequence>MCRFKTFAGLIRFRSQKSTRNTGKDIPPDFFAPSFFGIVLESRNLYAPWDLTEACLRPSTTVFVLAPTPAPILSCANTSCTCRSVGEAVDLSHRQNASPTPALAPPARPLRIVRTSAIRLLRPDVRAAAATTTAAAERAQRLLAVPDQLRAPPLRQLPVSGHASLRPLPPPLPLPLAQERRQVRNGRRPSDMRL</sequence>
<comment type="caution">
    <text evidence="1">The sequence shown here is derived from an EMBL/GenBank/DDBJ whole genome shotgun (WGS) entry which is preliminary data.</text>
</comment>
<accession>A0ACC2JC93</accession>
<organism evidence="1 2">
    <name type="scientific">Lasiodiplodia mahajangana</name>
    <dbReference type="NCBI Taxonomy" id="1108764"/>
    <lineage>
        <taxon>Eukaryota</taxon>
        <taxon>Fungi</taxon>
        <taxon>Dikarya</taxon>
        <taxon>Ascomycota</taxon>
        <taxon>Pezizomycotina</taxon>
        <taxon>Dothideomycetes</taxon>
        <taxon>Dothideomycetes incertae sedis</taxon>
        <taxon>Botryosphaeriales</taxon>
        <taxon>Botryosphaeriaceae</taxon>
        <taxon>Lasiodiplodia</taxon>
    </lineage>
</organism>
<dbReference type="Proteomes" id="UP001153332">
    <property type="component" value="Unassembled WGS sequence"/>
</dbReference>
<dbReference type="EMBL" id="JAPUUL010002574">
    <property type="protein sequence ID" value="KAJ8125085.1"/>
    <property type="molecule type" value="Genomic_DNA"/>
</dbReference>
<evidence type="ECO:0000313" key="1">
    <source>
        <dbReference type="EMBL" id="KAJ8125085.1"/>
    </source>
</evidence>
<keyword evidence="2" id="KW-1185">Reference proteome</keyword>
<evidence type="ECO:0000313" key="2">
    <source>
        <dbReference type="Proteomes" id="UP001153332"/>
    </source>
</evidence>
<protein>
    <submittedName>
        <fullName evidence="1">Uncharacterized protein</fullName>
    </submittedName>
</protein>
<name>A0ACC2JC93_9PEZI</name>